<accession>A0ABQ0L7M1</accession>
<evidence type="ECO:0000313" key="2">
    <source>
        <dbReference type="Proteomes" id="UP000815677"/>
    </source>
</evidence>
<evidence type="ECO:0000313" key="1">
    <source>
        <dbReference type="EMBL" id="GAT47159.1"/>
    </source>
</evidence>
<sequence length="118" mass="13343">MALQTTFRRTRPRQFRTVIDIHPSPLLRCNSSSKHQATHPPNALKHANAIRRRHDDAMEHVGTPCPAPTLPRHAEPYSRTLKSPASYPLAWPVDSFSSPAVEVLELRTLVLPTRLPTR</sequence>
<reference evidence="1" key="1">
    <citation type="submission" date="2014-09" db="EMBL/GenBank/DDBJ databases">
        <title>Genome sequence of the luminous mushroom Mycena chlorophos for searching fungal bioluminescence genes.</title>
        <authorList>
            <person name="Tanaka Y."/>
            <person name="Kasuga D."/>
            <person name="Oba Y."/>
            <person name="Hase S."/>
            <person name="Sato K."/>
            <person name="Oba Y."/>
            <person name="Sakakibara Y."/>
        </authorList>
    </citation>
    <scope>NUCLEOTIDE SEQUENCE</scope>
</reference>
<dbReference type="EMBL" id="DF843160">
    <property type="protein sequence ID" value="GAT47159.1"/>
    <property type="molecule type" value="Genomic_DNA"/>
</dbReference>
<proteinExistence type="predicted"/>
<dbReference type="Proteomes" id="UP000815677">
    <property type="component" value="Unassembled WGS sequence"/>
</dbReference>
<gene>
    <name evidence="1" type="ORF">MCHLO_04638</name>
</gene>
<name>A0ABQ0L7M1_MYCCL</name>
<organism evidence="1 2">
    <name type="scientific">Mycena chlorophos</name>
    <name type="common">Agaric fungus</name>
    <name type="synonym">Agaricus chlorophos</name>
    <dbReference type="NCBI Taxonomy" id="658473"/>
    <lineage>
        <taxon>Eukaryota</taxon>
        <taxon>Fungi</taxon>
        <taxon>Dikarya</taxon>
        <taxon>Basidiomycota</taxon>
        <taxon>Agaricomycotina</taxon>
        <taxon>Agaricomycetes</taxon>
        <taxon>Agaricomycetidae</taxon>
        <taxon>Agaricales</taxon>
        <taxon>Marasmiineae</taxon>
        <taxon>Mycenaceae</taxon>
        <taxon>Mycena</taxon>
    </lineage>
</organism>
<protein>
    <submittedName>
        <fullName evidence="1">Uncharacterized protein</fullName>
    </submittedName>
</protein>
<keyword evidence="2" id="KW-1185">Reference proteome</keyword>